<protein>
    <submittedName>
        <fullName evidence="1">Uncharacterized protein</fullName>
    </submittedName>
</protein>
<organism evidence="1 2">
    <name type="scientific">Flavobacterium sediminilitoris</name>
    <dbReference type="NCBI Taxonomy" id="2024526"/>
    <lineage>
        <taxon>Bacteria</taxon>
        <taxon>Pseudomonadati</taxon>
        <taxon>Bacteroidota</taxon>
        <taxon>Flavobacteriia</taxon>
        <taxon>Flavobacteriales</taxon>
        <taxon>Flavobacteriaceae</taxon>
        <taxon>Flavobacterium</taxon>
    </lineage>
</organism>
<reference evidence="1" key="1">
    <citation type="submission" date="2021-12" db="EMBL/GenBank/DDBJ databases">
        <authorList>
            <person name="Cha I.-T."/>
            <person name="Lee K.-E."/>
            <person name="Park S.-J."/>
        </authorList>
    </citation>
    <scope>NUCLEOTIDE SEQUENCE</scope>
    <source>
        <strain evidence="1">YSM-43</strain>
    </source>
</reference>
<dbReference type="EMBL" id="CP090145">
    <property type="protein sequence ID" value="UOX32414.1"/>
    <property type="molecule type" value="Genomic_DNA"/>
</dbReference>
<name>A0ABY4HHU4_9FLAO</name>
<dbReference type="Proteomes" id="UP000830454">
    <property type="component" value="Chromosome"/>
</dbReference>
<dbReference type="RefSeq" id="WP_246915133.1">
    <property type="nucleotide sequence ID" value="NZ_CP090145.1"/>
</dbReference>
<keyword evidence="2" id="KW-1185">Reference proteome</keyword>
<proteinExistence type="predicted"/>
<sequence>MDAVTKWINNGCNYDEGVSLYETFPSHNKTLLKNFKRKQSIQLLEKLKYELKKFAKEVIEPTVKEKFTVVQKTSGQILSKNSIVQHIAQSSTSEQTKQALYFHELPGELRPVLLEANNLFKEMCFIKVELNDLPAHAEKKALELQIAISQKQKQNSNCWKKIDYWQKHRVAPKEKESKFNELAPAELLRKEQYLFASISKINKRLIANRAILKTISSLNESNRLHRAIAKQENSLIIKNDELTQIKALINGKG</sequence>
<reference evidence="1" key="2">
    <citation type="submission" date="2022-04" db="EMBL/GenBank/DDBJ databases">
        <title>Complete Genome Sequence of Flavobacterium sediminilitoris YSM-43, Isolated from a Tidal Sediment.</title>
        <authorList>
            <person name="Lee P.A."/>
        </authorList>
    </citation>
    <scope>NUCLEOTIDE SEQUENCE</scope>
    <source>
        <strain evidence="1">YSM-43</strain>
    </source>
</reference>
<gene>
    <name evidence="1" type="ORF">LXD69_10155</name>
</gene>
<evidence type="ECO:0000313" key="1">
    <source>
        <dbReference type="EMBL" id="UOX32414.1"/>
    </source>
</evidence>
<accession>A0ABY4HHU4</accession>
<evidence type="ECO:0000313" key="2">
    <source>
        <dbReference type="Proteomes" id="UP000830454"/>
    </source>
</evidence>